<dbReference type="InterPro" id="IPR009027">
    <property type="entry name" value="Ribosomal_bL9/RNase_H1_N"/>
</dbReference>
<protein>
    <recommendedName>
        <fullName evidence="6 7">Large ribosomal subunit protein bL9</fullName>
    </recommendedName>
</protein>
<dbReference type="SUPFAM" id="SSF55653">
    <property type="entry name" value="Ribosomal protein L9 C-domain"/>
    <property type="match status" value="1"/>
</dbReference>
<dbReference type="InterPro" id="IPR020069">
    <property type="entry name" value="Ribosomal_bL9_C"/>
</dbReference>
<dbReference type="GO" id="GO:0005840">
    <property type="term" value="C:ribosome"/>
    <property type="evidence" value="ECO:0007669"/>
    <property type="project" value="UniProtKB-KW"/>
</dbReference>
<accession>A0ABU7LMC8</accession>
<reference evidence="10 11" key="1">
    <citation type="submission" date="2024-01" db="EMBL/GenBank/DDBJ databases">
        <title>Hyphobacterium bacterium isolated from marine sediment.</title>
        <authorList>
            <person name="Zhao S."/>
        </authorList>
    </citation>
    <scope>NUCLEOTIDE SEQUENCE [LARGE SCALE GENOMIC DNA]</scope>
    <source>
        <strain evidence="11">HN65</strain>
    </source>
</reference>
<feature type="compositionally biased region" description="Basic and acidic residues" evidence="8">
    <location>
        <begin position="48"/>
        <end position="67"/>
    </location>
</feature>
<dbReference type="NCBIfam" id="TIGR00158">
    <property type="entry name" value="L9"/>
    <property type="match status" value="1"/>
</dbReference>
<evidence type="ECO:0000256" key="3">
    <source>
        <dbReference type="ARBA" id="ARBA00022884"/>
    </source>
</evidence>
<keyword evidence="4 7" id="KW-0689">Ribosomal protein</keyword>
<dbReference type="Pfam" id="PF01281">
    <property type="entry name" value="Ribosomal_L9_N"/>
    <property type="match status" value="1"/>
</dbReference>
<feature type="domain" description="Ribosomal protein L9" evidence="9">
    <location>
        <begin position="13"/>
        <end position="40"/>
    </location>
</feature>
<dbReference type="InterPro" id="IPR000244">
    <property type="entry name" value="Ribosomal_bL9"/>
</dbReference>
<evidence type="ECO:0000256" key="1">
    <source>
        <dbReference type="ARBA" id="ARBA00010605"/>
    </source>
</evidence>
<feature type="compositionally biased region" description="Acidic residues" evidence="8">
    <location>
        <begin position="184"/>
        <end position="215"/>
    </location>
</feature>
<name>A0ABU7LMC8_9PROT</name>
<dbReference type="Proteomes" id="UP001354971">
    <property type="component" value="Unassembled WGS sequence"/>
</dbReference>
<dbReference type="PROSITE" id="PS00651">
    <property type="entry name" value="RIBOSOMAL_L9"/>
    <property type="match status" value="1"/>
</dbReference>
<dbReference type="InterPro" id="IPR036935">
    <property type="entry name" value="Ribosomal_bL9_N_sf"/>
</dbReference>
<dbReference type="HAMAP" id="MF_00503">
    <property type="entry name" value="Ribosomal_bL9"/>
    <property type="match status" value="1"/>
</dbReference>
<feature type="region of interest" description="Disordered" evidence="8">
    <location>
        <begin position="182"/>
        <end position="215"/>
    </location>
</feature>
<evidence type="ECO:0000256" key="5">
    <source>
        <dbReference type="ARBA" id="ARBA00023274"/>
    </source>
</evidence>
<dbReference type="InterPro" id="IPR020070">
    <property type="entry name" value="Ribosomal_bL9_N"/>
</dbReference>
<dbReference type="InterPro" id="IPR020594">
    <property type="entry name" value="Ribosomal_bL9_bac/chp"/>
</dbReference>
<keyword evidence="5 7" id="KW-0687">Ribonucleoprotein</keyword>
<evidence type="ECO:0000256" key="7">
    <source>
        <dbReference type="HAMAP-Rule" id="MF_00503"/>
    </source>
</evidence>
<proteinExistence type="inferred from homology"/>
<evidence type="ECO:0000256" key="8">
    <source>
        <dbReference type="SAM" id="MobiDB-lite"/>
    </source>
</evidence>
<evidence type="ECO:0000313" key="11">
    <source>
        <dbReference type="Proteomes" id="UP001354971"/>
    </source>
</evidence>
<comment type="similarity">
    <text evidence="1 7">Belongs to the bacterial ribosomal protein bL9 family.</text>
</comment>
<gene>
    <name evidence="7 10" type="primary">rplI</name>
    <name evidence="10" type="ORF">V0U79_00150</name>
</gene>
<keyword evidence="3 7" id="KW-0694">RNA-binding</keyword>
<dbReference type="EMBL" id="JAZDRP010000001">
    <property type="protein sequence ID" value="MEE2524761.1"/>
    <property type="molecule type" value="Genomic_DNA"/>
</dbReference>
<evidence type="ECO:0000256" key="2">
    <source>
        <dbReference type="ARBA" id="ARBA00022730"/>
    </source>
</evidence>
<sequence length="215" mass="23334">MQVILLERVDNLGAMGEEVTVKPGYARNFLLPQEKALRATEANRKRFEAQREALEKRNAERRDEAAKSADGVDGETFIMIRQAGETGHLYGSVTTRDIADAVSTDTLKVARSMVVLHDPIKTLGLHEVEIKLHPEVTITVSINVARSEDEAERQAAGEDVIAAQADEDRAIAEAQAAELFEAGAEPEDLIAAEENAEIEAEAAAEAEAGEEEDKA</sequence>
<feature type="region of interest" description="Disordered" evidence="8">
    <location>
        <begin position="48"/>
        <end position="68"/>
    </location>
</feature>
<evidence type="ECO:0000256" key="4">
    <source>
        <dbReference type="ARBA" id="ARBA00022980"/>
    </source>
</evidence>
<dbReference type="RefSeq" id="WP_330197429.1">
    <property type="nucleotide sequence ID" value="NZ_JAZDRP010000001.1"/>
</dbReference>
<keyword evidence="11" id="KW-1185">Reference proteome</keyword>
<dbReference type="Gene3D" id="3.40.5.10">
    <property type="entry name" value="Ribosomal protein L9, N-terminal domain"/>
    <property type="match status" value="1"/>
</dbReference>
<dbReference type="InterPro" id="IPR036791">
    <property type="entry name" value="Ribosomal_bL9_C_sf"/>
</dbReference>
<evidence type="ECO:0000313" key="10">
    <source>
        <dbReference type="EMBL" id="MEE2524761.1"/>
    </source>
</evidence>
<organism evidence="10 11">
    <name type="scientific">Hyphobacterium lacteum</name>
    <dbReference type="NCBI Taxonomy" id="3116575"/>
    <lineage>
        <taxon>Bacteria</taxon>
        <taxon>Pseudomonadati</taxon>
        <taxon>Pseudomonadota</taxon>
        <taxon>Alphaproteobacteria</taxon>
        <taxon>Maricaulales</taxon>
        <taxon>Maricaulaceae</taxon>
        <taxon>Hyphobacterium</taxon>
    </lineage>
</organism>
<dbReference type="SUPFAM" id="SSF55658">
    <property type="entry name" value="L9 N-domain-like"/>
    <property type="match status" value="1"/>
</dbReference>
<evidence type="ECO:0000256" key="6">
    <source>
        <dbReference type="ARBA" id="ARBA00035292"/>
    </source>
</evidence>
<dbReference type="Pfam" id="PF03948">
    <property type="entry name" value="Ribosomal_L9_C"/>
    <property type="match status" value="1"/>
</dbReference>
<comment type="caution">
    <text evidence="10">The sequence shown here is derived from an EMBL/GenBank/DDBJ whole genome shotgun (WGS) entry which is preliminary data.</text>
</comment>
<dbReference type="PANTHER" id="PTHR21368">
    <property type="entry name" value="50S RIBOSOMAL PROTEIN L9"/>
    <property type="match status" value="1"/>
</dbReference>
<dbReference type="Gene3D" id="3.10.430.100">
    <property type="entry name" value="Ribosomal protein L9, C-terminal domain"/>
    <property type="match status" value="1"/>
</dbReference>
<keyword evidence="2 7" id="KW-0699">rRNA-binding</keyword>
<comment type="function">
    <text evidence="7">Binds to the 23S rRNA.</text>
</comment>
<evidence type="ECO:0000259" key="9">
    <source>
        <dbReference type="PROSITE" id="PS00651"/>
    </source>
</evidence>